<evidence type="ECO:0000313" key="10">
    <source>
        <dbReference type="Proteomes" id="UP001551695"/>
    </source>
</evidence>
<dbReference type="InterPro" id="IPR036388">
    <property type="entry name" value="WH-like_DNA-bd_sf"/>
</dbReference>
<dbReference type="SUPFAM" id="SSF88946">
    <property type="entry name" value="Sigma2 domain of RNA polymerase sigma factors"/>
    <property type="match status" value="1"/>
</dbReference>
<organism evidence="9 10">
    <name type="scientific">Nocardia aurea</name>
    <dbReference type="NCBI Taxonomy" id="2144174"/>
    <lineage>
        <taxon>Bacteria</taxon>
        <taxon>Bacillati</taxon>
        <taxon>Actinomycetota</taxon>
        <taxon>Actinomycetes</taxon>
        <taxon>Mycobacteriales</taxon>
        <taxon>Nocardiaceae</taxon>
        <taxon>Nocardia</taxon>
    </lineage>
</organism>
<feature type="region of interest" description="Disordered" evidence="5">
    <location>
        <begin position="1"/>
        <end position="28"/>
    </location>
</feature>
<keyword evidence="4" id="KW-0804">Transcription</keyword>
<feature type="domain" description="RNA polymerase sigma-70 region 2" evidence="7">
    <location>
        <begin position="60"/>
        <end position="128"/>
    </location>
</feature>
<proteinExistence type="predicted"/>
<dbReference type="Gene3D" id="1.20.120.1810">
    <property type="match status" value="1"/>
</dbReference>
<evidence type="ECO:0000259" key="6">
    <source>
        <dbReference type="Pfam" id="PF04539"/>
    </source>
</evidence>
<reference evidence="9 10" key="1">
    <citation type="submission" date="2024-06" db="EMBL/GenBank/DDBJ databases">
        <title>The Natural Products Discovery Center: Release of the First 8490 Sequenced Strains for Exploring Actinobacteria Biosynthetic Diversity.</title>
        <authorList>
            <person name="Kalkreuter E."/>
            <person name="Kautsar S.A."/>
            <person name="Yang D."/>
            <person name="Bader C.D."/>
            <person name="Teijaro C.N."/>
            <person name="Fluegel L."/>
            <person name="Davis C.M."/>
            <person name="Simpson J.R."/>
            <person name="Lauterbach L."/>
            <person name="Steele A.D."/>
            <person name="Gui C."/>
            <person name="Meng S."/>
            <person name="Li G."/>
            <person name="Viehrig K."/>
            <person name="Ye F."/>
            <person name="Su P."/>
            <person name="Kiefer A.F."/>
            <person name="Nichols A."/>
            <person name="Cepeda A.J."/>
            <person name="Yan W."/>
            <person name="Fan B."/>
            <person name="Jiang Y."/>
            <person name="Adhikari A."/>
            <person name="Zheng C.-J."/>
            <person name="Schuster L."/>
            <person name="Cowan T.M."/>
            <person name="Smanski M.J."/>
            <person name="Chevrette M.G."/>
            <person name="De Carvalho L.P.S."/>
            <person name="Shen B."/>
        </authorList>
    </citation>
    <scope>NUCLEOTIDE SEQUENCE [LARGE SCALE GENOMIC DNA]</scope>
    <source>
        <strain evidence="9 10">NPDC050403</strain>
    </source>
</reference>
<name>A0ABV3FS00_9NOCA</name>
<sequence>MSSALDLRPARTPTSTPVATTRAHGHRGRDSYDNIELLLAELADLAPSDRRRNHVRNTVIRRCLPLADNIARRFTGRGESIDDLRQFARLGLVHAVDRFDHTHGAPFLAFAIPTIMGEVRRHFRDHTWAVRVPRRVKEIHQQLGPTTEALTHRFGRPPKAREIAEELGIDTTEVTQAMIAHNAYRTAPIEPITDDENPGVPESLLAVLGADEAEYGVVEDYLAVRPLIAAPPEQDRRALVLRFFEFRTQRQIAAQLGVSQMQVSRILSRTLDSLREQALHD</sequence>
<dbReference type="InterPro" id="IPR007630">
    <property type="entry name" value="RNA_pol_sigma70_r4"/>
</dbReference>
<dbReference type="Gene3D" id="1.10.10.10">
    <property type="entry name" value="Winged helix-like DNA-binding domain superfamily/Winged helix DNA-binding domain"/>
    <property type="match status" value="2"/>
</dbReference>
<keyword evidence="2" id="KW-0731">Sigma factor</keyword>
<evidence type="ECO:0000256" key="4">
    <source>
        <dbReference type="ARBA" id="ARBA00023163"/>
    </source>
</evidence>
<comment type="caution">
    <text evidence="9">The sequence shown here is derived from an EMBL/GenBank/DDBJ whole genome shotgun (WGS) entry which is preliminary data.</text>
</comment>
<dbReference type="PANTHER" id="PTHR30385:SF4">
    <property type="entry name" value="RNA POLYMERASE SIGMA-E FACTOR"/>
    <property type="match status" value="1"/>
</dbReference>
<feature type="domain" description="RNA polymerase sigma-70 region 3" evidence="6">
    <location>
        <begin position="146"/>
        <end position="185"/>
    </location>
</feature>
<keyword evidence="10" id="KW-1185">Reference proteome</keyword>
<dbReference type="InterPro" id="IPR007627">
    <property type="entry name" value="RNA_pol_sigma70_r2"/>
</dbReference>
<dbReference type="InterPro" id="IPR014322">
    <property type="entry name" value="RNA_pol_sigma-B/F/G"/>
</dbReference>
<feature type="domain" description="RNA polymerase sigma-70 region 4" evidence="8">
    <location>
        <begin position="232"/>
        <end position="276"/>
    </location>
</feature>
<dbReference type="EMBL" id="JBFAKC010000004">
    <property type="protein sequence ID" value="MEV0708203.1"/>
    <property type="molecule type" value="Genomic_DNA"/>
</dbReference>
<dbReference type="SUPFAM" id="SSF88659">
    <property type="entry name" value="Sigma3 and sigma4 domains of RNA polymerase sigma factors"/>
    <property type="match status" value="2"/>
</dbReference>
<evidence type="ECO:0000256" key="5">
    <source>
        <dbReference type="SAM" id="MobiDB-lite"/>
    </source>
</evidence>
<evidence type="ECO:0000256" key="2">
    <source>
        <dbReference type="ARBA" id="ARBA00023082"/>
    </source>
</evidence>
<evidence type="ECO:0000259" key="7">
    <source>
        <dbReference type="Pfam" id="PF04542"/>
    </source>
</evidence>
<dbReference type="PANTHER" id="PTHR30385">
    <property type="entry name" value="SIGMA FACTOR F FLAGELLAR"/>
    <property type="match status" value="1"/>
</dbReference>
<accession>A0ABV3FS00</accession>
<evidence type="ECO:0000256" key="1">
    <source>
        <dbReference type="ARBA" id="ARBA00023015"/>
    </source>
</evidence>
<dbReference type="Proteomes" id="UP001551695">
    <property type="component" value="Unassembled WGS sequence"/>
</dbReference>
<dbReference type="RefSeq" id="WP_357782627.1">
    <property type="nucleotide sequence ID" value="NZ_JBFAKC010000004.1"/>
</dbReference>
<protein>
    <submittedName>
        <fullName evidence="9">SigB/SigF/SigG family RNA polymerase sigma factor</fullName>
    </submittedName>
</protein>
<dbReference type="NCBIfam" id="TIGR02980">
    <property type="entry name" value="SigBFG"/>
    <property type="match status" value="1"/>
</dbReference>
<dbReference type="Pfam" id="PF04545">
    <property type="entry name" value="Sigma70_r4"/>
    <property type="match status" value="1"/>
</dbReference>
<keyword evidence="1" id="KW-0805">Transcription regulation</keyword>
<evidence type="ECO:0000313" key="9">
    <source>
        <dbReference type="EMBL" id="MEV0708203.1"/>
    </source>
</evidence>
<gene>
    <name evidence="9" type="ORF">AB0I48_11605</name>
</gene>
<evidence type="ECO:0000259" key="8">
    <source>
        <dbReference type="Pfam" id="PF04545"/>
    </source>
</evidence>
<dbReference type="CDD" id="cd06171">
    <property type="entry name" value="Sigma70_r4"/>
    <property type="match status" value="1"/>
</dbReference>
<dbReference type="Pfam" id="PF04542">
    <property type="entry name" value="Sigma70_r2"/>
    <property type="match status" value="1"/>
</dbReference>
<dbReference type="Pfam" id="PF04539">
    <property type="entry name" value="Sigma70_r3"/>
    <property type="match status" value="1"/>
</dbReference>
<evidence type="ECO:0000256" key="3">
    <source>
        <dbReference type="ARBA" id="ARBA00023125"/>
    </source>
</evidence>
<dbReference type="InterPro" id="IPR013324">
    <property type="entry name" value="RNA_pol_sigma_r3/r4-like"/>
</dbReference>
<dbReference type="NCBIfam" id="TIGR02937">
    <property type="entry name" value="sigma70-ECF"/>
    <property type="match status" value="1"/>
</dbReference>
<dbReference type="InterPro" id="IPR013325">
    <property type="entry name" value="RNA_pol_sigma_r2"/>
</dbReference>
<dbReference type="InterPro" id="IPR007624">
    <property type="entry name" value="RNA_pol_sigma70_r3"/>
</dbReference>
<dbReference type="InterPro" id="IPR014284">
    <property type="entry name" value="RNA_pol_sigma-70_dom"/>
</dbReference>
<keyword evidence="3" id="KW-0238">DNA-binding</keyword>